<proteinExistence type="predicted"/>
<dbReference type="EMBL" id="MPON01000004">
    <property type="protein sequence ID" value="OKA37370.1"/>
    <property type="molecule type" value="Genomic_DNA"/>
</dbReference>
<comment type="caution">
    <text evidence="1">The sequence shown here is derived from an EMBL/GenBank/DDBJ whole genome shotgun (WGS) entry which is preliminary data.</text>
</comment>
<sequence length="81" mass="9652">MMEVFKNHRGERVSVSIEELVLQDHFLRTIEVTIRFHFIEEKLRPYNCENNGRPFIMHINGQLVSPLKIRRETNCLLTPNC</sequence>
<dbReference type="Proteomes" id="UP000186535">
    <property type="component" value="Unassembled WGS sequence"/>
</dbReference>
<evidence type="ECO:0008006" key="3">
    <source>
        <dbReference type="Google" id="ProtNLM"/>
    </source>
</evidence>
<name>A0A1C4AKG5_BACCE</name>
<reference evidence="1 2" key="1">
    <citation type="submission" date="2016-11" db="EMBL/GenBank/DDBJ databases">
        <title>Identification of Bacillus cereus isolated from egg-white.</title>
        <authorList>
            <person name="Soni A."/>
            <person name="Oey I."/>
            <person name="Silcock P."/>
            <person name="Bremer P."/>
        </authorList>
    </citation>
    <scope>NUCLEOTIDE SEQUENCE [LARGE SCALE GENOMIC DNA]</scope>
    <source>
        <strain evidence="1 2">NZAS03</strain>
    </source>
</reference>
<dbReference type="AlphaFoldDB" id="A0A1C4AKG5"/>
<gene>
    <name evidence="1" type="ORF">BJR07_17060</name>
</gene>
<accession>A0A1C4AKG5</accession>
<evidence type="ECO:0000313" key="1">
    <source>
        <dbReference type="EMBL" id="OKA37370.1"/>
    </source>
</evidence>
<evidence type="ECO:0000313" key="2">
    <source>
        <dbReference type="Proteomes" id="UP000186535"/>
    </source>
</evidence>
<protein>
    <recommendedName>
        <fullName evidence="3">Transposase</fullName>
    </recommendedName>
</protein>
<organism evidence="1 2">
    <name type="scientific">Bacillus cereus</name>
    <dbReference type="NCBI Taxonomy" id="1396"/>
    <lineage>
        <taxon>Bacteria</taxon>
        <taxon>Bacillati</taxon>
        <taxon>Bacillota</taxon>
        <taxon>Bacilli</taxon>
        <taxon>Bacillales</taxon>
        <taxon>Bacillaceae</taxon>
        <taxon>Bacillus</taxon>
        <taxon>Bacillus cereus group</taxon>
    </lineage>
</organism>